<dbReference type="Pfam" id="PF01841">
    <property type="entry name" value="Transglut_core"/>
    <property type="match status" value="1"/>
</dbReference>
<dbReference type="InterPro" id="IPR056564">
    <property type="entry name" value="Ig-like_KY"/>
</dbReference>
<evidence type="ECO:0000313" key="2">
    <source>
        <dbReference type="EMBL" id="MFD2569078.1"/>
    </source>
</evidence>
<evidence type="ECO:0000259" key="1">
    <source>
        <dbReference type="SMART" id="SM00460"/>
    </source>
</evidence>
<dbReference type="RefSeq" id="WP_381517522.1">
    <property type="nucleotide sequence ID" value="NZ_JBHULN010000001.1"/>
</dbReference>
<dbReference type="Gene3D" id="3.10.620.30">
    <property type="match status" value="1"/>
</dbReference>
<comment type="caution">
    <text evidence="2">The sequence shown here is derived from an EMBL/GenBank/DDBJ whole genome shotgun (WGS) entry which is preliminary data.</text>
</comment>
<dbReference type="EMBL" id="JBHULN010000001">
    <property type="protein sequence ID" value="MFD2569078.1"/>
    <property type="molecule type" value="Genomic_DNA"/>
</dbReference>
<dbReference type="InterPro" id="IPR002931">
    <property type="entry name" value="Transglutaminase-like"/>
</dbReference>
<sequence length="355" mass="40011">MRNYTIWPQLGIVSLALFVFFFSTALTFPSRLGLTGRYPVAFNTDIPRPSKYVEIDYSTIDAYARATPESATRSLNTLSDYLTSPARSELAKARSVYSWITSHVRYDESAYSGQRYSSEVEYANRVLRSRRAVCTGFALLYKHLLDRAGIEVANIKGYSRTNDSEAGLPIQRIDHEWNAIKLDGDWYLLDIAWAQTTAKKGPDGELMPNDFYFLTEPVAFAANHLPSDPRWQLLHSPISKTQFDRFPKLYDAYFRLGFNEDFPKNGLLQSGGNVLTLTLQNDKDVEFMCSLSRVGGSTATHIPVNIQRSGETYHLTVPVTQRGNSTLYVFAKPKGARSERVKSYEGIASFTIVKG</sequence>
<dbReference type="SUPFAM" id="SSF54001">
    <property type="entry name" value="Cysteine proteinases"/>
    <property type="match status" value="1"/>
</dbReference>
<accession>A0ABW5LW93</accession>
<feature type="domain" description="Transglutaminase-like" evidence="1">
    <location>
        <begin position="126"/>
        <end position="193"/>
    </location>
</feature>
<dbReference type="SMART" id="SM00460">
    <property type="entry name" value="TGc"/>
    <property type="match status" value="1"/>
</dbReference>
<dbReference type="InterPro" id="IPR052557">
    <property type="entry name" value="CAP/Cytokinesis_protein"/>
</dbReference>
<dbReference type="InterPro" id="IPR038765">
    <property type="entry name" value="Papain-like_cys_pep_sf"/>
</dbReference>
<dbReference type="PANTHER" id="PTHR46333:SF2">
    <property type="entry name" value="CYTOKINESIS PROTEIN 3"/>
    <property type="match status" value="1"/>
</dbReference>
<dbReference type="PANTHER" id="PTHR46333">
    <property type="entry name" value="CYTOKINESIS PROTEIN 3"/>
    <property type="match status" value="1"/>
</dbReference>
<reference evidence="3" key="1">
    <citation type="journal article" date="2019" name="Int. J. Syst. Evol. Microbiol.">
        <title>The Global Catalogue of Microorganisms (GCM) 10K type strain sequencing project: providing services to taxonomists for standard genome sequencing and annotation.</title>
        <authorList>
            <consortium name="The Broad Institute Genomics Platform"/>
            <consortium name="The Broad Institute Genome Sequencing Center for Infectious Disease"/>
            <person name="Wu L."/>
            <person name="Ma J."/>
        </authorList>
    </citation>
    <scope>NUCLEOTIDE SEQUENCE [LARGE SCALE GENOMIC DNA]</scope>
    <source>
        <strain evidence="3">KCTC 42805</strain>
    </source>
</reference>
<protein>
    <submittedName>
        <fullName evidence="2">Transglutaminase domain-containing protein</fullName>
    </submittedName>
</protein>
<proteinExistence type="predicted"/>
<name>A0ABW5LW93_9BACT</name>
<gene>
    <name evidence="2" type="ORF">ACFSUS_00440</name>
</gene>
<keyword evidence="3" id="KW-1185">Reference proteome</keyword>
<dbReference type="Pfam" id="PF23265">
    <property type="entry name" value="Ig-like_KY"/>
    <property type="match status" value="1"/>
</dbReference>
<organism evidence="2 3">
    <name type="scientific">Spirosoma soli</name>
    <dbReference type="NCBI Taxonomy" id="1770529"/>
    <lineage>
        <taxon>Bacteria</taxon>
        <taxon>Pseudomonadati</taxon>
        <taxon>Bacteroidota</taxon>
        <taxon>Cytophagia</taxon>
        <taxon>Cytophagales</taxon>
        <taxon>Cytophagaceae</taxon>
        <taxon>Spirosoma</taxon>
    </lineage>
</organism>
<evidence type="ECO:0000313" key="3">
    <source>
        <dbReference type="Proteomes" id="UP001597469"/>
    </source>
</evidence>
<dbReference type="Proteomes" id="UP001597469">
    <property type="component" value="Unassembled WGS sequence"/>
</dbReference>